<evidence type="ECO:0008006" key="2">
    <source>
        <dbReference type="Google" id="ProtNLM"/>
    </source>
</evidence>
<sequence length="220" mass="24502">VIKTFLSLEGRLDEVNDEKNTLVISDKKINLEKIAKTIQEIDSPSLQLNTKKYTLRYLTPQQVKEALQLRNILSEYGQIRLPEAGKEEGIGNGEDKKDYIIIPQEEIDSAEREESQESKISLEETKEAEDNVIYITVLKKNVLALKQAMKEIDSPSQVITRTFSMPEGSLEAIVVAIATMIGVSPEDIQGIEIGEETEWLKMKVTSPTIGLGDIGAVGKK</sequence>
<dbReference type="EMBL" id="BARW01007806">
    <property type="protein sequence ID" value="GAI76518.1"/>
    <property type="molecule type" value="Genomic_DNA"/>
</dbReference>
<gene>
    <name evidence="1" type="ORF">S12H4_16174</name>
</gene>
<accession>X1R7K5</accession>
<evidence type="ECO:0000313" key="1">
    <source>
        <dbReference type="EMBL" id="GAI76518.1"/>
    </source>
</evidence>
<dbReference type="AlphaFoldDB" id="X1R7K5"/>
<name>X1R7K5_9ZZZZ</name>
<protein>
    <recommendedName>
        <fullName evidence="2">NolW-like domain-containing protein</fullName>
    </recommendedName>
</protein>
<proteinExistence type="predicted"/>
<comment type="caution">
    <text evidence="1">The sequence shown here is derived from an EMBL/GenBank/DDBJ whole genome shotgun (WGS) entry which is preliminary data.</text>
</comment>
<organism evidence="1">
    <name type="scientific">marine sediment metagenome</name>
    <dbReference type="NCBI Taxonomy" id="412755"/>
    <lineage>
        <taxon>unclassified sequences</taxon>
        <taxon>metagenomes</taxon>
        <taxon>ecological metagenomes</taxon>
    </lineage>
</organism>
<reference evidence="1" key="1">
    <citation type="journal article" date="2014" name="Front. Microbiol.">
        <title>High frequency of phylogenetically diverse reductive dehalogenase-homologous genes in deep subseafloor sedimentary metagenomes.</title>
        <authorList>
            <person name="Kawai M."/>
            <person name="Futagami T."/>
            <person name="Toyoda A."/>
            <person name="Takaki Y."/>
            <person name="Nishi S."/>
            <person name="Hori S."/>
            <person name="Arai W."/>
            <person name="Tsubouchi T."/>
            <person name="Morono Y."/>
            <person name="Uchiyama I."/>
            <person name="Ito T."/>
            <person name="Fujiyama A."/>
            <person name="Inagaki F."/>
            <person name="Takami H."/>
        </authorList>
    </citation>
    <scope>NUCLEOTIDE SEQUENCE</scope>
    <source>
        <strain evidence="1">Expedition CK06-06</strain>
    </source>
</reference>
<feature type="non-terminal residue" evidence="1">
    <location>
        <position position="1"/>
    </location>
</feature>